<dbReference type="Proteomes" id="UP000221165">
    <property type="component" value="Unassembled WGS sequence"/>
</dbReference>
<proteinExistence type="predicted"/>
<comment type="caution">
    <text evidence="1">The sequence shown here is derived from an EMBL/GenBank/DDBJ whole genome shotgun (WGS) entry which is preliminary data.</text>
</comment>
<accession>A0A2C6KXK4</accession>
<organism evidence="1 2">
    <name type="scientific">Cystoisospora suis</name>
    <dbReference type="NCBI Taxonomy" id="483139"/>
    <lineage>
        <taxon>Eukaryota</taxon>
        <taxon>Sar</taxon>
        <taxon>Alveolata</taxon>
        <taxon>Apicomplexa</taxon>
        <taxon>Conoidasida</taxon>
        <taxon>Coccidia</taxon>
        <taxon>Eucoccidiorida</taxon>
        <taxon>Eimeriorina</taxon>
        <taxon>Sarcocystidae</taxon>
        <taxon>Cystoisospora</taxon>
    </lineage>
</organism>
<dbReference type="AlphaFoldDB" id="A0A2C6KXK4"/>
<dbReference type="RefSeq" id="XP_067923082.1">
    <property type="nucleotide sequence ID" value="XM_068064950.1"/>
</dbReference>
<evidence type="ECO:0000313" key="1">
    <source>
        <dbReference type="EMBL" id="PHJ21399.1"/>
    </source>
</evidence>
<keyword evidence="2" id="KW-1185">Reference proteome</keyword>
<dbReference type="GeneID" id="94428161"/>
<reference evidence="1 2" key="1">
    <citation type="journal article" date="2017" name="Int. J. Parasitol.">
        <title>The genome of the protozoan parasite Cystoisospora suis and a reverse vaccinology approach to identify vaccine candidates.</title>
        <authorList>
            <person name="Palmieri N."/>
            <person name="Shrestha A."/>
            <person name="Ruttkowski B."/>
            <person name="Beck T."/>
            <person name="Vogl C."/>
            <person name="Tomley F."/>
            <person name="Blake D.P."/>
            <person name="Joachim A."/>
        </authorList>
    </citation>
    <scope>NUCLEOTIDE SEQUENCE [LARGE SCALE GENOMIC DNA]</scope>
    <source>
        <strain evidence="1 2">Wien I</strain>
    </source>
</reference>
<protein>
    <submittedName>
        <fullName evidence="1">Uncharacterized protein</fullName>
    </submittedName>
</protein>
<sequence length="54" mass="5901">MICIYSIRSGSSLATISGAGLTFLTGEDNIAPACTDIFAFLWTYLSTTDRQIHR</sequence>
<dbReference type="EMBL" id="MIGC01002261">
    <property type="protein sequence ID" value="PHJ21399.1"/>
    <property type="molecule type" value="Genomic_DNA"/>
</dbReference>
<name>A0A2C6KXK4_9APIC</name>
<gene>
    <name evidence="1" type="ORF">CSUI_004766</name>
</gene>
<dbReference type="VEuPathDB" id="ToxoDB:CSUI_004766"/>
<evidence type="ECO:0000313" key="2">
    <source>
        <dbReference type="Proteomes" id="UP000221165"/>
    </source>
</evidence>